<dbReference type="HOGENOM" id="CLU_3173414_0_0_9"/>
<gene>
    <name evidence="1" type="ORF">HMPREF0769_11897</name>
</gene>
<protein>
    <submittedName>
        <fullName evidence="1">Uncharacterized protein</fullName>
    </submittedName>
</protein>
<evidence type="ECO:0000313" key="1">
    <source>
        <dbReference type="EMBL" id="EFH94276.1"/>
    </source>
</evidence>
<accession>A0A0E1XEQ8</accession>
<organism evidence="1">
    <name type="scientific">Staphylococcus aureus subsp. aureus MN8</name>
    <dbReference type="NCBI Taxonomy" id="548470"/>
    <lineage>
        <taxon>Bacteria</taxon>
        <taxon>Bacillati</taxon>
        <taxon>Bacillota</taxon>
        <taxon>Bacilli</taxon>
        <taxon>Bacillales</taxon>
        <taxon>Staphylococcaceae</taxon>
        <taxon>Staphylococcus</taxon>
    </lineage>
</organism>
<sequence length="49" mass="5601">MTFMPNSHHSFNGSSTSSHKVPIPYAMHVAPLCIKYRFLTQRISHISKD</sequence>
<name>A0A0E1XEQ8_STAAU</name>
<proteinExistence type="predicted"/>
<comment type="caution">
    <text evidence="1">The sequence shown here is derived from an EMBL/GenBank/DDBJ whole genome shotgun (WGS) entry which is preliminary data.</text>
</comment>
<dbReference type="Proteomes" id="UP000003455">
    <property type="component" value="Chromosome"/>
</dbReference>
<dbReference type="EMBL" id="ACJA02000004">
    <property type="protein sequence ID" value="EFH94276.1"/>
    <property type="molecule type" value="Genomic_DNA"/>
</dbReference>
<dbReference type="AlphaFoldDB" id="A0A0E1XEQ8"/>
<reference evidence="1" key="1">
    <citation type="submission" date="2010-05" db="EMBL/GenBank/DDBJ databases">
        <authorList>
            <person name="Muzny D."/>
            <person name="Qin X."/>
            <person name="Buhay C."/>
            <person name="Dugan-Rocha S."/>
            <person name="Ding Y."/>
            <person name="Chen G."/>
            <person name="Hawes A."/>
            <person name="Holder M."/>
            <person name="Jhangiani S."/>
            <person name="Johnson A."/>
            <person name="Khan Z."/>
            <person name="Li Z."/>
            <person name="Liu W."/>
            <person name="Liu X."/>
            <person name="Perez L."/>
            <person name="Shen H."/>
            <person name="Wang Q."/>
            <person name="Watt J."/>
            <person name="Xi L."/>
            <person name="Xin Y."/>
            <person name="Zhou J."/>
            <person name="Deng J."/>
            <person name="Jiang H."/>
            <person name="Liu Y."/>
            <person name="Qu J."/>
            <person name="Song X.-Z."/>
            <person name="Zhang L."/>
            <person name="Villasana D."/>
            <person name="Johnson A."/>
            <person name="Liu J."/>
            <person name="Liyanage D."/>
            <person name="Lorensuhewa L."/>
            <person name="Robinson T."/>
            <person name="Song A."/>
            <person name="Song B.-B."/>
            <person name="Dinh H."/>
            <person name="Thornton R."/>
            <person name="Coyle M."/>
            <person name="Francisco L."/>
            <person name="Jackson L."/>
            <person name="Javaid M."/>
            <person name="Korchina V."/>
            <person name="Kovar C."/>
            <person name="Mata R."/>
            <person name="Mathew T."/>
            <person name="Ngo R."/>
            <person name="Nguyen L."/>
            <person name="Nguyen N."/>
            <person name="Okwuonu G."/>
            <person name="Ongeri F."/>
            <person name="Pham C."/>
            <person name="Simmons D."/>
            <person name="Wilczek-Boney K."/>
            <person name="Hale W."/>
            <person name="Jakkamsetti A."/>
            <person name="Pham P."/>
            <person name="Ruth R."/>
            <person name="San Lucas F."/>
            <person name="Warren J."/>
            <person name="Zhang J."/>
            <person name="Zhao Z."/>
            <person name="Zhou C."/>
            <person name="Zhu D."/>
            <person name="Lee S."/>
            <person name="Bess C."/>
            <person name="Blankenburg K."/>
            <person name="Forbes L."/>
            <person name="Fu Q."/>
            <person name="Gubbala S."/>
            <person name="Hirani K."/>
            <person name="Jayaseelan J.C."/>
            <person name="Lara F."/>
            <person name="Munidasa M."/>
            <person name="Palculict T."/>
            <person name="Patil S."/>
            <person name="Pu L.-L."/>
            <person name="Saada N."/>
            <person name="Tang L."/>
            <person name="Weissenberger G."/>
            <person name="Zhu Y."/>
            <person name="Hemphill L."/>
            <person name="Shang Y."/>
            <person name="Youmans B."/>
            <person name="Ayvaz T."/>
            <person name="Ross M."/>
            <person name="Santibanez J."/>
            <person name="Aqrawi P."/>
            <person name="Gross S."/>
            <person name="Joshi V."/>
            <person name="Fowler G."/>
            <person name="Nazareth L."/>
            <person name="Reid J."/>
            <person name="Worley K."/>
            <person name="Petrosino J."/>
            <person name="Highlander S."/>
            <person name="Gibbs R."/>
        </authorList>
    </citation>
    <scope>NUCLEOTIDE SEQUENCE [LARGE SCALE GENOMIC DNA]</scope>
    <source>
        <strain evidence="1">MN8</strain>
    </source>
</reference>